<dbReference type="SUPFAM" id="SSF57196">
    <property type="entry name" value="EGF/Laminin"/>
    <property type="match status" value="2"/>
</dbReference>
<feature type="domain" description="Ig-like" evidence="11">
    <location>
        <begin position="727"/>
        <end position="804"/>
    </location>
</feature>
<evidence type="ECO:0000256" key="4">
    <source>
        <dbReference type="ARBA" id="ARBA00023136"/>
    </source>
</evidence>
<evidence type="ECO:0000256" key="8">
    <source>
        <dbReference type="PROSITE-ProRule" id="PRU00076"/>
    </source>
</evidence>
<dbReference type="FunFam" id="2.60.40.10:FF:000032">
    <property type="entry name" value="palladin isoform X1"/>
    <property type="match status" value="2"/>
</dbReference>
<dbReference type="InterPro" id="IPR013151">
    <property type="entry name" value="Immunoglobulin_dom"/>
</dbReference>
<feature type="disulfide bond" evidence="8">
    <location>
        <begin position="1218"/>
        <end position="1235"/>
    </location>
</feature>
<dbReference type="PROSITE" id="PS01186">
    <property type="entry name" value="EGF_2"/>
    <property type="match status" value="3"/>
</dbReference>
<dbReference type="CDD" id="cd00054">
    <property type="entry name" value="EGF_CA"/>
    <property type="match status" value="4"/>
</dbReference>
<dbReference type="GO" id="GO:0005509">
    <property type="term" value="F:calcium ion binding"/>
    <property type="evidence" value="ECO:0007669"/>
    <property type="project" value="InterPro"/>
</dbReference>
<proteinExistence type="predicted"/>
<dbReference type="PROSITE" id="PS50835">
    <property type="entry name" value="IG_LIKE"/>
    <property type="match status" value="10"/>
</dbReference>
<evidence type="ECO:0000256" key="3">
    <source>
        <dbReference type="ARBA" id="ARBA00022737"/>
    </source>
</evidence>
<dbReference type="SMART" id="SM00409">
    <property type="entry name" value="IG"/>
    <property type="match status" value="11"/>
</dbReference>
<evidence type="ECO:0000256" key="6">
    <source>
        <dbReference type="ARBA" id="ARBA00023180"/>
    </source>
</evidence>
<dbReference type="PROSITE" id="PS50026">
    <property type="entry name" value="EGF_3"/>
    <property type="match status" value="4"/>
</dbReference>
<keyword evidence="7" id="KW-0393">Immunoglobulin domain</keyword>
<dbReference type="FunFam" id="2.60.40.10:FF:000005">
    <property type="entry name" value="Neuronal cell adhesion molecule"/>
    <property type="match status" value="1"/>
</dbReference>
<feature type="domain" description="EGF-like" evidence="10">
    <location>
        <begin position="1490"/>
        <end position="1527"/>
    </location>
</feature>
<dbReference type="Pfam" id="PF07679">
    <property type="entry name" value="I-set"/>
    <property type="match status" value="4"/>
</dbReference>
<dbReference type="InterPro" id="IPR013098">
    <property type="entry name" value="Ig_I-set"/>
</dbReference>
<evidence type="ECO:0000259" key="9">
    <source>
        <dbReference type="PROSITE" id="PS50025"/>
    </source>
</evidence>
<dbReference type="PROSITE" id="PS00022">
    <property type="entry name" value="EGF_1"/>
    <property type="match status" value="4"/>
</dbReference>
<dbReference type="InterPro" id="IPR007110">
    <property type="entry name" value="Ig-like_dom"/>
</dbReference>
<feature type="domain" description="EGF-like" evidence="10">
    <location>
        <begin position="1451"/>
        <end position="1488"/>
    </location>
</feature>
<keyword evidence="4" id="KW-0472">Membrane</keyword>
<feature type="domain" description="Ig-like" evidence="11">
    <location>
        <begin position="1"/>
        <end position="91"/>
    </location>
</feature>
<keyword evidence="3" id="KW-0677">Repeat</keyword>
<dbReference type="GO" id="GO:0030424">
    <property type="term" value="C:axon"/>
    <property type="evidence" value="ECO:0007669"/>
    <property type="project" value="TreeGrafter"/>
</dbReference>
<dbReference type="SMART" id="SM00181">
    <property type="entry name" value="EGF"/>
    <property type="match status" value="4"/>
</dbReference>
<keyword evidence="8" id="KW-0245">EGF-like domain</keyword>
<dbReference type="InterPro" id="IPR003599">
    <property type="entry name" value="Ig_sub"/>
</dbReference>
<dbReference type="Pfam" id="PF02210">
    <property type="entry name" value="Laminin_G_2"/>
    <property type="match status" value="1"/>
</dbReference>
<dbReference type="SUPFAM" id="SSF49899">
    <property type="entry name" value="Concanavalin A-like lectins/glucanases"/>
    <property type="match status" value="3"/>
</dbReference>
<evidence type="ECO:0000259" key="11">
    <source>
        <dbReference type="PROSITE" id="PS50835"/>
    </source>
</evidence>
<dbReference type="PANTHER" id="PTHR10075:SF100">
    <property type="entry name" value="FASCICLIN-2"/>
    <property type="match status" value="1"/>
</dbReference>
<comment type="caution">
    <text evidence="8">Lacks conserved residue(s) required for the propagation of feature annotation.</text>
</comment>
<keyword evidence="13" id="KW-1185">Reference proteome</keyword>
<feature type="domain" description="Laminin G" evidence="9">
    <location>
        <begin position="987"/>
        <end position="1173"/>
    </location>
</feature>
<dbReference type="Pfam" id="PF00008">
    <property type="entry name" value="EGF"/>
    <property type="match status" value="2"/>
</dbReference>
<feature type="disulfide bond" evidence="8">
    <location>
        <begin position="1197"/>
        <end position="1206"/>
    </location>
</feature>
<dbReference type="Gene3D" id="2.10.25.10">
    <property type="entry name" value="Laminin"/>
    <property type="match status" value="3"/>
</dbReference>
<dbReference type="InterPro" id="IPR003598">
    <property type="entry name" value="Ig_sub2"/>
</dbReference>
<evidence type="ECO:0000256" key="5">
    <source>
        <dbReference type="ARBA" id="ARBA00023157"/>
    </source>
</evidence>
<dbReference type="InterPro" id="IPR013783">
    <property type="entry name" value="Ig-like_fold"/>
</dbReference>
<feature type="domain" description="EGF-like" evidence="10">
    <location>
        <begin position="1209"/>
        <end position="1247"/>
    </location>
</feature>
<dbReference type="SMART" id="SM00282">
    <property type="entry name" value="LamG"/>
    <property type="match status" value="3"/>
</dbReference>
<feature type="disulfide bond" evidence="8">
    <location>
        <begin position="1478"/>
        <end position="1487"/>
    </location>
</feature>
<dbReference type="Pfam" id="PF00047">
    <property type="entry name" value="ig"/>
    <property type="match status" value="1"/>
</dbReference>
<feature type="domain" description="Ig-like" evidence="11">
    <location>
        <begin position="188"/>
        <end position="272"/>
    </location>
</feature>
<feature type="non-terminal residue" evidence="12">
    <location>
        <position position="1"/>
    </location>
</feature>
<dbReference type="SMART" id="SM00408">
    <property type="entry name" value="IGc2"/>
    <property type="match status" value="11"/>
</dbReference>
<dbReference type="CDD" id="cd00096">
    <property type="entry name" value="Ig"/>
    <property type="match status" value="3"/>
</dbReference>
<dbReference type="CDD" id="cd00110">
    <property type="entry name" value="LamG"/>
    <property type="match status" value="3"/>
</dbReference>
<dbReference type="Pfam" id="PF13927">
    <property type="entry name" value="Ig_3"/>
    <property type="match status" value="5"/>
</dbReference>
<feature type="domain" description="Ig-like" evidence="11">
    <location>
        <begin position="462"/>
        <end position="551"/>
    </location>
</feature>
<dbReference type="GO" id="GO:0098632">
    <property type="term" value="F:cell-cell adhesion mediator activity"/>
    <property type="evidence" value="ECO:0007669"/>
    <property type="project" value="TreeGrafter"/>
</dbReference>
<accession>A0A8S3ZB51</accession>
<dbReference type="Gene3D" id="2.60.120.200">
    <property type="match status" value="3"/>
</dbReference>
<feature type="disulfide bond" evidence="8">
    <location>
        <begin position="1178"/>
        <end position="1195"/>
    </location>
</feature>
<dbReference type="Gene3D" id="2.60.40.10">
    <property type="entry name" value="Immunoglobulins"/>
    <property type="match status" value="11"/>
</dbReference>
<dbReference type="PROSITE" id="PS50025">
    <property type="entry name" value="LAM_G_DOMAIN"/>
    <property type="match status" value="3"/>
</dbReference>
<dbReference type="PANTHER" id="PTHR10075">
    <property type="entry name" value="BASIGIN RELATED"/>
    <property type="match status" value="1"/>
</dbReference>
<feature type="domain" description="Laminin G" evidence="9">
    <location>
        <begin position="1252"/>
        <end position="1455"/>
    </location>
</feature>
<feature type="domain" description="Ig-like" evidence="11">
    <location>
        <begin position="899"/>
        <end position="982"/>
    </location>
</feature>
<feature type="disulfide bond" evidence="8">
    <location>
        <begin position="1237"/>
        <end position="1246"/>
    </location>
</feature>
<evidence type="ECO:0000313" key="12">
    <source>
        <dbReference type="EMBL" id="CAG5125030.1"/>
    </source>
</evidence>
<dbReference type="InterPro" id="IPR001791">
    <property type="entry name" value="Laminin_G"/>
</dbReference>
<feature type="disulfide bond" evidence="8">
    <location>
        <begin position="1517"/>
        <end position="1526"/>
    </location>
</feature>
<reference evidence="12" key="1">
    <citation type="submission" date="2021-04" db="EMBL/GenBank/DDBJ databases">
        <authorList>
            <consortium name="Molecular Ecology Group"/>
        </authorList>
    </citation>
    <scope>NUCLEOTIDE SEQUENCE</scope>
</reference>
<evidence type="ECO:0000313" key="13">
    <source>
        <dbReference type="Proteomes" id="UP000678393"/>
    </source>
</evidence>
<protein>
    <recommendedName>
        <fullName evidence="14">Basement membrane-specific heparan sulfate proteoglycan core protein</fullName>
    </recommendedName>
</protein>
<dbReference type="SUPFAM" id="SSF48726">
    <property type="entry name" value="Immunoglobulin"/>
    <property type="match status" value="11"/>
</dbReference>
<dbReference type="SMART" id="SM00179">
    <property type="entry name" value="EGF_CA"/>
    <property type="match status" value="4"/>
</dbReference>
<dbReference type="GO" id="GO:0007411">
    <property type="term" value="P:axon guidance"/>
    <property type="evidence" value="ECO:0007669"/>
    <property type="project" value="TreeGrafter"/>
</dbReference>
<dbReference type="GO" id="GO:0070593">
    <property type="term" value="P:dendrite self-avoidance"/>
    <property type="evidence" value="ECO:0007669"/>
    <property type="project" value="TreeGrafter"/>
</dbReference>
<feature type="domain" description="Laminin G" evidence="9">
    <location>
        <begin position="1533"/>
        <end position="1712"/>
    </location>
</feature>
<dbReference type="OrthoDB" id="10055367at2759"/>
<name>A0A8S3ZB51_9EUPU</name>
<feature type="domain" description="Ig-like" evidence="11">
    <location>
        <begin position="99"/>
        <end position="179"/>
    </location>
</feature>
<dbReference type="InterPro" id="IPR001881">
    <property type="entry name" value="EGF-like_Ca-bd_dom"/>
</dbReference>
<dbReference type="EMBL" id="CAJHNH020001935">
    <property type="protein sequence ID" value="CAG5125030.1"/>
    <property type="molecule type" value="Genomic_DNA"/>
</dbReference>
<keyword evidence="6" id="KW-0325">Glycoprotein</keyword>
<comment type="caution">
    <text evidence="12">The sequence shown here is derived from an EMBL/GenBank/DDBJ whole genome shotgun (WGS) entry which is preliminary data.</text>
</comment>
<sequence length="1716" mass="186335">PESTLRIRIEEPTTIETRPGQTARFICVAVQYNSAANYVLSWTKEGGIMPSKAIDQNGVLIIPNLTESDLGRYICTGSEPGGVDKATATITFGEVEEPPTVRIEPRYLQVSEGERVEFQCIAQGSPRPTVTWTKGRDGPLPEYVYTDETGLFRIDSVSRDDQSEYHCTATNSEGSASVRTIIYVQRVSRVEVVTRRTNITAVVGQSEQLICYVEGGNGVTLVWSRDGGLPIGTSQENGILTLTNIQPSFAGLYTCTGSTPGGIIGQASSSITVTGTSYTPPTVRIEPAVQTVGSGTTGSLRCLATGDPQPSITWSRASGPLSSNHQVSGEFLRILQATMDDRGVYICTASNVAGTTQASAVVDIEPRDPPVIELYPDSQQVRPTGSSALFQCRVVGGIPAPVVTWTRASGREFTSRTEIKPDMGVIMFTSLTAAEQGEYLCSATNEVGTVTATASLRVEGPPTIEITPGKYITSIAGERVNIECVGIGDPTPSVIWRSEQRRRSDVLPEAYDAGPGTARLLFESIQKGDEGQYICVATNDRGRTEESVDITVIERETSGPEGVSIGGPERLSLVIGLPNPLYRWRRPGNQPLPPGHSVRNGVLRFQLVEPEYAGEYVCSVISQTTGADFTASVYIVVNVLPKLVITPSRITARPGQPIQLQCQPDGQGPFNVEWSKLDGQLSPQARESNGVLQIRQVTRADAGRYRCVATNAAGSIEGFADIVVLAPPVASVTPKQNEASIGGTVQIQCNVQGDPSPTIEWEKERGPLPLQHQIRNGLLTIYNAQPSDSGRYICKAASEAGTVTDYSVLVVRDVEPDPGVQRVGVGDRVELECVVTGSTTPRVTWTKAEGPLPWNSIIGEGTLIIPEVRQEDAGTYQCTATNEAGTVKSEVRLEVSSRPVIPPQQDYVTAAVGTPAQLRCDASGYPRPRISWMKEDGDLPYEHSVLDNGELHIPRVKQEDAGTYSCLASNEYGTTSYPVVLFIGAFVPYFQQNPISYMSFPPLKDAYLELDILVSFRPEATDGLVFYNGQYVTGAGDFVCFGLQEQYPDLFSHCFILCFRFDMGSGAATIRGAQQLDLNKWHTVHLRRNRKNGTMVVNDEPVYRGESAGDFQGLDLATPLYLGNVPNTTTIPPSARFTGGFVGGISEFKVKGVNLNLGAEAQEIVSVEQYKVCQDSPCENGGSCRPENSRYGFACDCPQGFAGLKCELIGKRCYQGACGPHGRCFNWPAVSGFHCICPVGYAGEGCLQRVRFIDPAFNKTSFISYPTISEGLLSVRVQLLFQAKSLDDGIILYNAQRQDGRQDFIAIVIKDRHLEFRFDTGSGPAVLRSRNPLIVNDWTVVVAERKGRDGSLVVNEDAPVNEQVAPNDRFLFSRLERGDVVRGTTVGDRTIGLNLERPLYVGGVDPLEIINANAGTFDGFVGCVGELTIGNATIRLFDDALETLNVEDCGERRLCDRRPCLNNAQCVDISPTEYRCYCSSQFTGTNCETELNICVTRQPCQNGGKCSVVGSGYQCDCPIPWTGINCELRTAVSTNISVNGNGYVEFNKDVFPHARRRTPEVISFTITTTSSDGLFFWQGQHPGEQKSKDYLALALKNGFVEFGFQLGSGPALIRSSETVDDGFPHFVVVERDRRSGSVSIDRRAPVRGMSEGPLQTLNVPGNVFFGGVPDLDRHTAMLFEDNFVGCLANIKLHNKQLDFSADAIRGFNVESCPASK</sequence>
<feature type="domain" description="Ig-like" evidence="11">
    <location>
        <begin position="370"/>
        <end position="457"/>
    </location>
</feature>
<dbReference type="Proteomes" id="UP000678393">
    <property type="component" value="Unassembled WGS sequence"/>
</dbReference>
<organism evidence="12 13">
    <name type="scientific">Candidula unifasciata</name>
    <dbReference type="NCBI Taxonomy" id="100452"/>
    <lineage>
        <taxon>Eukaryota</taxon>
        <taxon>Metazoa</taxon>
        <taxon>Spiralia</taxon>
        <taxon>Lophotrochozoa</taxon>
        <taxon>Mollusca</taxon>
        <taxon>Gastropoda</taxon>
        <taxon>Heterobranchia</taxon>
        <taxon>Euthyneura</taxon>
        <taxon>Panpulmonata</taxon>
        <taxon>Eupulmonata</taxon>
        <taxon>Stylommatophora</taxon>
        <taxon>Helicina</taxon>
        <taxon>Helicoidea</taxon>
        <taxon>Geomitridae</taxon>
        <taxon>Candidula</taxon>
    </lineage>
</organism>
<evidence type="ECO:0000256" key="1">
    <source>
        <dbReference type="ARBA" id="ARBA00004236"/>
    </source>
</evidence>
<evidence type="ECO:0000256" key="2">
    <source>
        <dbReference type="ARBA" id="ARBA00022475"/>
    </source>
</evidence>
<evidence type="ECO:0008006" key="14">
    <source>
        <dbReference type="Google" id="ProtNLM"/>
    </source>
</evidence>
<dbReference type="Pfam" id="PF00054">
    <property type="entry name" value="Laminin_G_1"/>
    <property type="match status" value="2"/>
</dbReference>
<comment type="subcellular location">
    <subcellularLocation>
        <location evidence="1">Cell membrane</location>
    </subcellularLocation>
</comment>
<keyword evidence="2" id="KW-1003">Cell membrane</keyword>
<evidence type="ECO:0000256" key="7">
    <source>
        <dbReference type="ARBA" id="ARBA00023319"/>
    </source>
</evidence>
<feature type="domain" description="Ig-like" evidence="11">
    <location>
        <begin position="816"/>
        <end position="894"/>
    </location>
</feature>
<dbReference type="InterPro" id="IPR000742">
    <property type="entry name" value="EGF"/>
</dbReference>
<dbReference type="InterPro" id="IPR013320">
    <property type="entry name" value="ConA-like_dom_sf"/>
</dbReference>
<feature type="domain" description="EGF-like" evidence="10">
    <location>
        <begin position="1169"/>
        <end position="1207"/>
    </location>
</feature>
<dbReference type="InterPro" id="IPR036179">
    <property type="entry name" value="Ig-like_dom_sf"/>
</dbReference>
<feature type="domain" description="Ig-like" evidence="11">
    <location>
        <begin position="281"/>
        <end position="363"/>
    </location>
</feature>
<keyword evidence="5 8" id="KW-1015">Disulfide bond</keyword>
<dbReference type="GO" id="GO:0005886">
    <property type="term" value="C:plasma membrane"/>
    <property type="evidence" value="ECO:0007669"/>
    <property type="project" value="UniProtKB-SubCell"/>
</dbReference>
<feature type="domain" description="Ig-like" evidence="11">
    <location>
        <begin position="641"/>
        <end position="723"/>
    </location>
</feature>
<dbReference type="GO" id="GO:0007156">
    <property type="term" value="P:homophilic cell adhesion via plasma membrane adhesion molecules"/>
    <property type="evidence" value="ECO:0007669"/>
    <property type="project" value="TreeGrafter"/>
</dbReference>
<gene>
    <name evidence="12" type="ORF">CUNI_LOCUS10588</name>
</gene>
<evidence type="ECO:0000259" key="10">
    <source>
        <dbReference type="PROSITE" id="PS50026"/>
    </source>
</evidence>